<evidence type="ECO:0000313" key="2">
    <source>
        <dbReference type="EMBL" id="MED6152078.1"/>
    </source>
</evidence>
<proteinExistence type="predicted"/>
<evidence type="ECO:0000256" key="1">
    <source>
        <dbReference type="SAM" id="MobiDB-lite"/>
    </source>
</evidence>
<protein>
    <submittedName>
        <fullName evidence="2">Uncharacterized protein</fullName>
    </submittedName>
</protein>
<sequence length="119" mass="13403">METTRKSGRASDPFTGGSSTASLEEIGSEDDLFCTYIDVEKLSDGGGILNGSVHVENPNPHLHLLRRTLDLRNQAAKKQQEEEEARRRYERGGKRKRERDAGGGASEGGEEEEEEWWRR</sequence>
<name>A0ABU6TVP7_9FABA</name>
<comment type="caution">
    <text evidence="2">The sequence shown here is derived from an EMBL/GenBank/DDBJ whole genome shotgun (WGS) entry which is preliminary data.</text>
</comment>
<feature type="region of interest" description="Disordered" evidence="1">
    <location>
        <begin position="73"/>
        <end position="119"/>
    </location>
</feature>
<dbReference type="EMBL" id="JASCZI010092234">
    <property type="protein sequence ID" value="MED6152078.1"/>
    <property type="molecule type" value="Genomic_DNA"/>
</dbReference>
<accession>A0ABU6TVP7</accession>
<gene>
    <name evidence="2" type="ORF">PIB30_088572</name>
</gene>
<organism evidence="2 3">
    <name type="scientific">Stylosanthes scabra</name>
    <dbReference type="NCBI Taxonomy" id="79078"/>
    <lineage>
        <taxon>Eukaryota</taxon>
        <taxon>Viridiplantae</taxon>
        <taxon>Streptophyta</taxon>
        <taxon>Embryophyta</taxon>
        <taxon>Tracheophyta</taxon>
        <taxon>Spermatophyta</taxon>
        <taxon>Magnoliopsida</taxon>
        <taxon>eudicotyledons</taxon>
        <taxon>Gunneridae</taxon>
        <taxon>Pentapetalae</taxon>
        <taxon>rosids</taxon>
        <taxon>fabids</taxon>
        <taxon>Fabales</taxon>
        <taxon>Fabaceae</taxon>
        <taxon>Papilionoideae</taxon>
        <taxon>50 kb inversion clade</taxon>
        <taxon>dalbergioids sensu lato</taxon>
        <taxon>Dalbergieae</taxon>
        <taxon>Pterocarpus clade</taxon>
        <taxon>Stylosanthes</taxon>
    </lineage>
</organism>
<feature type="compositionally biased region" description="Basic and acidic residues" evidence="1">
    <location>
        <begin position="78"/>
        <end position="92"/>
    </location>
</feature>
<evidence type="ECO:0000313" key="3">
    <source>
        <dbReference type="Proteomes" id="UP001341840"/>
    </source>
</evidence>
<feature type="non-terminal residue" evidence="2">
    <location>
        <position position="119"/>
    </location>
</feature>
<dbReference type="Proteomes" id="UP001341840">
    <property type="component" value="Unassembled WGS sequence"/>
</dbReference>
<keyword evidence="3" id="KW-1185">Reference proteome</keyword>
<feature type="region of interest" description="Disordered" evidence="1">
    <location>
        <begin position="1"/>
        <end position="25"/>
    </location>
</feature>
<reference evidence="2 3" key="1">
    <citation type="journal article" date="2023" name="Plants (Basel)">
        <title>Bridging the Gap: Combining Genomics and Transcriptomics Approaches to Understand Stylosanthes scabra, an Orphan Legume from the Brazilian Caatinga.</title>
        <authorList>
            <person name="Ferreira-Neto J.R.C."/>
            <person name="da Silva M.D."/>
            <person name="Binneck E."/>
            <person name="de Melo N.F."/>
            <person name="da Silva R.H."/>
            <person name="de Melo A.L.T.M."/>
            <person name="Pandolfi V."/>
            <person name="Bustamante F.O."/>
            <person name="Brasileiro-Vidal A.C."/>
            <person name="Benko-Iseppon A.M."/>
        </authorList>
    </citation>
    <scope>NUCLEOTIDE SEQUENCE [LARGE SCALE GENOMIC DNA]</scope>
    <source>
        <tissue evidence="2">Leaves</tissue>
    </source>
</reference>
<feature type="compositionally biased region" description="Acidic residues" evidence="1">
    <location>
        <begin position="108"/>
        <end position="119"/>
    </location>
</feature>